<organism evidence="2 3">
    <name type="scientific">Candidatus Allocopromorpha excrementipullorum</name>
    <dbReference type="NCBI Taxonomy" id="2840743"/>
    <lineage>
        <taxon>Bacteria</taxon>
        <taxon>Bacillati</taxon>
        <taxon>Bacillota</taxon>
        <taxon>Clostridia</taxon>
        <taxon>Eubacteriales</taxon>
        <taxon>Eubacteriaceae</taxon>
        <taxon>Eubacteriaceae incertae sedis</taxon>
        <taxon>Candidatus Allocopromorpha</taxon>
    </lineage>
</organism>
<dbReference type="EMBL" id="DVOB01000191">
    <property type="protein sequence ID" value="HIU96791.1"/>
    <property type="molecule type" value="Genomic_DNA"/>
</dbReference>
<dbReference type="Proteomes" id="UP000824130">
    <property type="component" value="Unassembled WGS sequence"/>
</dbReference>
<protein>
    <submittedName>
        <fullName evidence="2">DUF3343 domain-containing protein</fullName>
    </submittedName>
</protein>
<dbReference type="InterPro" id="IPR021778">
    <property type="entry name" value="Se/S_carrier-like"/>
</dbReference>
<gene>
    <name evidence="2" type="ORF">IAD25_08850</name>
</gene>
<sequence length="79" mass="8993">MSGKNCYLFFSGYYAAVKVSQILTGHQIDNRVVRAPVHMRNSCNFAVLIDVAEEDRTMELLGESKIAPEKRAYGEKRRI</sequence>
<dbReference type="AlphaFoldDB" id="A0A9D1SW09"/>
<feature type="domain" description="Putative Se/S carrier protein-like" evidence="1">
    <location>
        <begin position="5"/>
        <end position="70"/>
    </location>
</feature>
<reference evidence="2" key="2">
    <citation type="journal article" date="2021" name="PeerJ">
        <title>Extensive microbial diversity within the chicken gut microbiome revealed by metagenomics and culture.</title>
        <authorList>
            <person name="Gilroy R."/>
            <person name="Ravi A."/>
            <person name="Getino M."/>
            <person name="Pursley I."/>
            <person name="Horton D.L."/>
            <person name="Alikhan N.F."/>
            <person name="Baker D."/>
            <person name="Gharbi K."/>
            <person name="Hall N."/>
            <person name="Watson M."/>
            <person name="Adriaenssens E.M."/>
            <person name="Foster-Nyarko E."/>
            <person name="Jarju S."/>
            <person name="Secka A."/>
            <person name="Antonio M."/>
            <person name="Oren A."/>
            <person name="Chaudhuri R.R."/>
            <person name="La Ragione R."/>
            <person name="Hildebrand F."/>
            <person name="Pallen M.J."/>
        </authorList>
    </citation>
    <scope>NUCLEOTIDE SEQUENCE</scope>
    <source>
        <strain evidence="2">ChiSjej4B22-8349</strain>
    </source>
</reference>
<name>A0A9D1SW09_9FIRM</name>
<dbReference type="Pfam" id="PF11823">
    <property type="entry name" value="Se_S_carrier"/>
    <property type="match status" value="1"/>
</dbReference>
<evidence type="ECO:0000313" key="2">
    <source>
        <dbReference type="EMBL" id="HIU96791.1"/>
    </source>
</evidence>
<evidence type="ECO:0000259" key="1">
    <source>
        <dbReference type="Pfam" id="PF11823"/>
    </source>
</evidence>
<proteinExistence type="predicted"/>
<reference evidence="2" key="1">
    <citation type="submission" date="2020-10" db="EMBL/GenBank/DDBJ databases">
        <authorList>
            <person name="Gilroy R."/>
        </authorList>
    </citation>
    <scope>NUCLEOTIDE SEQUENCE</scope>
    <source>
        <strain evidence="2">ChiSjej4B22-8349</strain>
    </source>
</reference>
<evidence type="ECO:0000313" key="3">
    <source>
        <dbReference type="Proteomes" id="UP000824130"/>
    </source>
</evidence>
<comment type="caution">
    <text evidence="2">The sequence shown here is derived from an EMBL/GenBank/DDBJ whole genome shotgun (WGS) entry which is preliminary data.</text>
</comment>
<accession>A0A9D1SW09</accession>